<dbReference type="Proteomes" id="UP000004994">
    <property type="component" value="Chromosome 7"/>
</dbReference>
<dbReference type="InParanoid" id="A0A3Q7HG72"/>
<dbReference type="Gramene" id="Solyc07g056680.1.1">
    <property type="protein sequence ID" value="Solyc07g056680.1.1.1"/>
    <property type="gene ID" value="Solyc07g056680.1"/>
</dbReference>
<proteinExistence type="predicted"/>
<dbReference type="EnsemblPlants" id="Solyc07g056680.1.1">
    <property type="protein sequence ID" value="Solyc07g056680.1.1.1"/>
    <property type="gene ID" value="Solyc07g056680.1"/>
</dbReference>
<dbReference type="PaxDb" id="4081-Solyc07g056680.1.1"/>
<dbReference type="AlphaFoldDB" id="A0A3Q7HG72"/>
<evidence type="ECO:0000313" key="1">
    <source>
        <dbReference type="EnsemblPlants" id="Solyc07g056680.1.1.1"/>
    </source>
</evidence>
<reference evidence="1" key="2">
    <citation type="submission" date="2019-01" db="UniProtKB">
        <authorList>
            <consortium name="EnsemblPlants"/>
        </authorList>
    </citation>
    <scope>IDENTIFICATION</scope>
    <source>
        <strain evidence="1">cv. Heinz 1706</strain>
    </source>
</reference>
<organism evidence="1">
    <name type="scientific">Solanum lycopersicum</name>
    <name type="common">Tomato</name>
    <name type="synonym">Lycopersicon esculentum</name>
    <dbReference type="NCBI Taxonomy" id="4081"/>
    <lineage>
        <taxon>Eukaryota</taxon>
        <taxon>Viridiplantae</taxon>
        <taxon>Streptophyta</taxon>
        <taxon>Embryophyta</taxon>
        <taxon>Tracheophyta</taxon>
        <taxon>Spermatophyta</taxon>
        <taxon>Magnoliopsida</taxon>
        <taxon>eudicotyledons</taxon>
        <taxon>Gunneridae</taxon>
        <taxon>Pentapetalae</taxon>
        <taxon>asterids</taxon>
        <taxon>lamiids</taxon>
        <taxon>Solanales</taxon>
        <taxon>Solanaceae</taxon>
        <taxon>Solanoideae</taxon>
        <taxon>Solaneae</taxon>
        <taxon>Solanum</taxon>
        <taxon>Solanum subgen. Lycopersicon</taxon>
    </lineage>
</organism>
<name>A0A3Q7HG72_SOLLC</name>
<protein>
    <submittedName>
        <fullName evidence="1">Uncharacterized protein</fullName>
    </submittedName>
</protein>
<evidence type="ECO:0000313" key="2">
    <source>
        <dbReference type="Proteomes" id="UP000004994"/>
    </source>
</evidence>
<accession>A0A3Q7HG72</accession>
<sequence>MGRKLMANLVGEVLPIQSNLISIDHTMTRDIKDCMYFDSTICTKNYSVWIRKYHMFGGKTCLSQSKPTS</sequence>
<keyword evidence="2" id="KW-1185">Reference proteome</keyword>
<reference evidence="1" key="1">
    <citation type="journal article" date="2012" name="Nature">
        <title>The tomato genome sequence provides insights into fleshy fruit evolution.</title>
        <authorList>
            <consortium name="Tomato Genome Consortium"/>
        </authorList>
    </citation>
    <scope>NUCLEOTIDE SEQUENCE [LARGE SCALE GENOMIC DNA]</scope>
    <source>
        <strain evidence="1">cv. Heinz 1706</strain>
    </source>
</reference>